<dbReference type="AlphaFoldDB" id="A0A183HQP9"/>
<reference evidence="10 11" key="2">
    <citation type="submission" date="2018-11" db="EMBL/GenBank/DDBJ databases">
        <authorList>
            <consortium name="Pathogen Informatics"/>
        </authorList>
    </citation>
    <scope>NUCLEOTIDE SEQUENCE [LARGE SCALE GENOMIC DNA]</scope>
</reference>
<keyword evidence="11" id="KW-1185">Reference proteome</keyword>
<protein>
    <submittedName>
        <fullName evidence="12">SAM domain-containing protein</fullName>
    </submittedName>
</protein>
<evidence type="ECO:0000256" key="4">
    <source>
        <dbReference type="ARBA" id="ARBA00022692"/>
    </source>
</evidence>
<dbReference type="SUPFAM" id="SSF47769">
    <property type="entry name" value="SAM/Pointed domain"/>
    <property type="match status" value="1"/>
</dbReference>
<evidence type="ECO:0000313" key="12">
    <source>
        <dbReference type="WBParaSite" id="OFLC_0000981001-mRNA-1"/>
    </source>
</evidence>
<dbReference type="GO" id="GO:0043604">
    <property type="term" value="P:amide biosynthetic process"/>
    <property type="evidence" value="ECO:0007669"/>
    <property type="project" value="UniProtKB-ARBA"/>
</dbReference>
<keyword evidence="3" id="KW-0808">Transferase</keyword>
<dbReference type="InterPro" id="IPR001660">
    <property type="entry name" value="SAM"/>
</dbReference>
<dbReference type="EMBL" id="UZAJ01012458">
    <property type="protein sequence ID" value="VDO63560.1"/>
    <property type="molecule type" value="Genomic_DNA"/>
</dbReference>
<proteinExistence type="inferred from homology"/>
<evidence type="ECO:0000259" key="9">
    <source>
        <dbReference type="PROSITE" id="PS50105"/>
    </source>
</evidence>
<organism evidence="12">
    <name type="scientific">Onchocerca flexuosa</name>
    <dbReference type="NCBI Taxonomy" id="387005"/>
    <lineage>
        <taxon>Eukaryota</taxon>
        <taxon>Metazoa</taxon>
        <taxon>Ecdysozoa</taxon>
        <taxon>Nematoda</taxon>
        <taxon>Chromadorea</taxon>
        <taxon>Rhabditida</taxon>
        <taxon>Spirurina</taxon>
        <taxon>Spiruromorpha</taxon>
        <taxon>Filarioidea</taxon>
        <taxon>Onchocercidae</taxon>
        <taxon>Onchocerca</taxon>
    </lineage>
</organism>
<dbReference type="Proteomes" id="UP000267606">
    <property type="component" value="Unassembled WGS sequence"/>
</dbReference>
<dbReference type="PROSITE" id="PS50105">
    <property type="entry name" value="SAM_DOMAIN"/>
    <property type="match status" value="1"/>
</dbReference>
<dbReference type="GO" id="GO:0016740">
    <property type="term" value="F:transferase activity"/>
    <property type="evidence" value="ECO:0007669"/>
    <property type="project" value="UniProtKB-KW"/>
</dbReference>
<evidence type="ECO:0000256" key="7">
    <source>
        <dbReference type="ARBA" id="ARBA00023098"/>
    </source>
</evidence>
<gene>
    <name evidence="10" type="ORF">OFLC_LOCUS9812</name>
</gene>
<dbReference type="SMART" id="SM00454">
    <property type="entry name" value="SAM"/>
    <property type="match status" value="1"/>
</dbReference>
<reference evidence="12" key="1">
    <citation type="submission" date="2016-06" db="UniProtKB">
        <authorList>
            <consortium name="WormBaseParasite"/>
        </authorList>
    </citation>
    <scope>IDENTIFICATION</scope>
</reference>
<keyword evidence="5" id="KW-0746">Sphingolipid metabolism</keyword>
<dbReference type="CDD" id="cd09515">
    <property type="entry name" value="SAM_SGMS1-like"/>
    <property type="match status" value="1"/>
</dbReference>
<feature type="domain" description="SAM" evidence="9">
    <location>
        <begin position="47"/>
        <end position="113"/>
    </location>
</feature>
<keyword evidence="8" id="KW-0472">Membrane</keyword>
<evidence type="ECO:0000256" key="6">
    <source>
        <dbReference type="ARBA" id="ARBA00022989"/>
    </source>
</evidence>
<comment type="subcellular location">
    <subcellularLocation>
        <location evidence="1">Membrane</location>
        <topology evidence="1">Multi-pass membrane protein</topology>
    </subcellularLocation>
</comment>
<accession>A0A183HQP9</accession>
<dbReference type="InterPro" id="IPR013761">
    <property type="entry name" value="SAM/pointed_sf"/>
</dbReference>
<dbReference type="WBParaSite" id="OFLC_0000981001-mRNA-1">
    <property type="protein sequence ID" value="OFLC_0000981001-mRNA-1"/>
    <property type="gene ID" value="OFLC_0000981001"/>
</dbReference>
<sequence>MLSHPVIMADFDVLRDNDNELKKGEIGNTQNSNGYHENFATIPPGEWNYDDVAAWLSEQGFEKYANVIAYKHKIDGPTLLLLTEVDLRKKPLKLNCLGDIKRIALAISRLRTNLTPLEAMLKQSKQCGCDCNQNNQDKMDMVSSSISFL</sequence>
<evidence type="ECO:0000256" key="1">
    <source>
        <dbReference type="ARBA" id="ARBA00004141"/>
    </source>
</evidence>
<dbReference type="Gene3D" id="1.10.150.50">
    <property type="entry name" value="Transcription Factor, Ets-1"/>
    <property type="match status" value="1"/>
</dbReference>
<keyword evidence="4" id="KW-0812">Transmembrane</keyword>
<dbReference type="FunFam" id="1.10.150.50:FF:000037">
    <property type="entry name" value="sphingomyelin synthase-related protein 1 isoform X1"/>
    <property type="match status" value="1"/>
</dbReference>
<evidence type="ECO:0000256" key="3">
    <source>
        <dbReference type="ARBA" id="ARBA00022679"/>
    </source>
</evidence>
<keyword evidence="6" id="KW-1133">Transmembrane helix</keyword>
<dbReference type="GO" id="GO:0016020">
    <property type="term" value="C:membrane"/>
    <property type="evidence" value="ECO:0007669"/>
    <property type="project" value="UniProtKB-SubCell"/>
</dbReference>
<dbReference type="Pfam" id="PF00536">
    <property type="entry name" value="SAM_1"/>
    <property type="match status" value="1"/>
</dbReference>
<keyword evidence="7" id="KW-0443">Lipid metabolism</keyword>
<evidence type="ECO:0000313" key="11">
    <source>
        <dbReference type="Proteomes" id="UP000267606"/>
    </source>
</evidence>
<comment type="similarity">
    <text evidence="2">Belongs to the sphingomyelin synthase family.</text>
</comment>
<evidence type="ECO:0000313" key="10">
    <source>
        <dbReference type="EMBL" id="VDO63560.1"/>
    </source>
</evidence>
<evidence type="ECO:0000256" key="5">
    <source>
        <dbReference type="ARBA" id="ARBA00022919"/>
    </source>
</evidence>
<evidence type="ECO:0000256" key="8">
    <source>
        <dbReference type="ARBA" id="ARBA00023136"/>
    </source>
</evidence>
<name>A0A183HQP9_9BILA</name>
<evidence type="ECO:0000256" key="2">
    <source>
        <dbReference type="ARBA" id="ARBA00005441"/>
    </source>
</evidence>
<dbReference type="GO" id="GO:0046467">
    <property type="term" value="P:membrane lipid biosynthetic process"/>
    <property type="evidence" value="ECO:0007669"/>
    <property type="project" value="UniProtKB-ARBA"/>
</dbReference>
<dbReference type="STRING" id="387005.A0A183HQP9"/>
<dbReference type="GO" id="GO:0006672">
    <property type="term" value="P:ceramide metabolic process"/>
    <property type="evidence" value="ECO:0007669"/>
    <property type="project" value="UniProtKB-ARBA"/>
</dbReference>